<evidence type="ECO:0000256" key="1">
    <source>
        <dbReference type="ARBA" id="ARBA00006068"/>
    </source>
</evidence>
<reference evidence="6 7" key="1">
    <citation type="submission" date="2019-03" db="EMBL/GenBank/DDBJ databases">
        <title>Genomic Encyclopedia of Type Strains, Phase IV (KMG-IV): sequencing the most valuable type-strain genomes for metagenomic binning, comparative biology and taxonomic classification.</title>
        <authorList>
            <person name="Goeker M."/>
        </authorList>
    </citation>
    <scope>NUCLEOTIDE SEQUENCE [LARGE SCALE GENOMIC DNA]</scope>
    <source>
        <strain evidence="6 7">DSM 46770</strain>
    </source>
</reference>
<dbReference type="OrthoDB" id="5168236at2"/>
<feature type="domain" description="LytR/CpsA/Psr regulator C-terminal" evidence="5">
    <location>
        <begin position="396"/>
        <end position="479"/>
    </location>
</feature>
<feature type="region of interest" description="Disordered" evidence="2">
    <location>
        <begin position="485"/>
        <end position="518"/>
    </location>
</feature>
<dbReference type="InterPro" id="IPR027381">
    <property type="entry name" value="LytR/CpsA/Psr_C"/>
</dbReference>
<dbReference type="Pfam" id="PF03816">
    <property type="entry name" value="LytR_cpsA_psr"/>
    <property type="match status" value="1"/>
</dbReference>
<dbReference type="PANTHER" id="PTHR33392:SF6">
    <property type="entry name" value="POLYISOPRENYL-TEICHOIC ACID--PEPTIDOGLYCAN TEICHOIC ACID TRANSFERASE TAGU"/>
    <property type="match status" value="1"/>
</dbReference>
<evidence type="ECO:0000256" key="2">
    <source>
        <dbReference type="SAM" id="MobiDB-lite"/>
    </source>
</evidence>
<evidence type="ECO:0000256" key="3">
    <source>
        <dbReference type="SAM" id="Phobius"/>
    </source>
</evidence>
<keyword evidence="3" id="KW-0472">Membrane</keyword>
<accession>A0A4R6UWV8</accession>
<dbReference type="Pfam" id="PF13399">
    <property type="entry name" value="LytR_C"/>
    <property type="match status" value="1"/>
</dbReference>
<name>A0A4R6UWV8_9ACTN</name>
<protein>
    <submittedName>
        <fullName evidence="6">LytR family transcriptional attenuator</fullName>
    </submittedName>
</protein>
<evidence type="ECO:0000313" key="6">
    <source>
        <dbReference type="EMBL" id="TDQ51908.1"/>
    </source>
</evidence>
<organism evidence="6 7">
    <name type="scientific">Actinorugispora endophytica</name>
    <dbReference type="NCBI Taxonomy" id="1605990"/>
    <lineage>
        <taxon>Bacteria</taxon>
        <taxon>Bacillati</taxon>
        <taxon>Actinomycetota</taxon>
        <taxon>Actinomycetes</taxon>
        <taxon>Streptosporangiales</taxon>
        <taxon>Nocardiopsidaceae</taxon>
        <taxon>Actinorugispora</taxon>
    </lineage>
</organism>
<dbReference type="InterPro" id="IPR004474">
    <property type="entry name" value="LytR_CpsA_psr"/>
</dbReference>
<keyword evidence="3" id="KW-0812">Transmembrane</keyword>
<keyword evidence="7" id="KW-1185">Reference proteome</keyword>
<feature type="transmembrane region" description="Helical" evidence="3">
    <location>
        <begin position="59"/>
        <end position="81"/>
    </location>
</feature>
<gene>
    <name evidence="6" type="ORF">EV190_10918</name>
</gene>
<feature type="region of interest" description="Disordered" evidence="2">
    <location>
        <begin position="1"/>
        <end position="49"/>
    </location>
</feature>
<dbReference type="Proteomes" id="UP000295281">
    <property type="component" value="Unassembled WGS sequence"/>
</dbReference>
<evidence type="ECO:0000313" key="7">
    <source>
        <dbReference type="Proteomes" id="UP000295281"/>
    </source>
</evidence>
<dbReference type="AlphaFoldDB" id="A0A4R6UWV8"/>
<dbReference type="RefSeq" id="WP_133741839.1">
    <property type="nucleotide sequence ID" value="NZ_SNYN01000009.1"/>
</dbReference>
<comment type="caution">
    <text evidence="6">The sequence shown here is derived from an EMBL/GenBank/DDBJ whole genome shotgun (WGS) entry which is preliminary data.</text>
</comment>
<keyword evidence="3" id="KW-1133">Transmembrane helix</keyword>
<feature type="domain" description="Cell envelope-related transcriptional attenuator" evidence="4">
    <location>
        <begin position="142"/>
        <end position="284"/>
    </location>
</feature>
<dbReference type="InterPro" id="IPR050922">
    <property type="entry name" value="LytR/CpsA/Psr_CW_biosynth"/>
</dbReference>
<dbReference type="Gene3D" id="3.30.70.2390">
    <property type="match status" value="1"/>
</dbReference>
<dbReference type="Gene3D" id="3.40.630.190">
    <property type="entry name" value="LCP protein"/>
    <property type="match status" value="1"/>
</dbReference>
<dbReference type="EMBL" id="SNYN01000009">
    <property type="protein sequence ID" value="TDQ51908.1"/>
    <property type="molecule type" value="Genomic_DNA"/>
</dbReference>
<proteinExistence type="inferred from homology"/>
<evidence type="ECO:0000259" key="4">
    <source>
        <dbReference type="Pfam" id="PF03816"/>
    </source>
</evidence>
<comment type="similarity">
    <text evidence="1">Belongs to the LytR/CpsA/Psr (LCP) family.</text>
</comment>
<dbReference type="PANTHER" id="PTHR33392">
    <property type="entry name" value="POLYISOPRENYL-TEICHOIC ACID--PEPTIDOGLYCAN TEICHOIC ACID TRANSFERASE TAGU"/>
    <property type="match status" value="1"/>
</dbReference>
<sequence>MSGDGDEAVRGPGDTPEFRRVRSGPTPPESGTGSGPRRRTGSGRAPAWLPSAAARRRRLTLTLAGALSIAVLLASGTAWAITGWASGQLNRYDVFAGLLEENRPEAGPQGTLNFLVIGSDRREGMGSEEQDALGVGDTDGQRSDTMMLVHLNNERDQVTVVGIPRDSWVRIPGYGEDKINAAYAYGGPQLAIQTVESATGVRVDHYVEVDFGGFVDVVDALEGITVCLPEAIHDDKARLHMEAGTHQVDGVEALAFARTRKSSDGDLDRIDRQQQVLSALLDKALSSETLTDPARFGLFLDTALGSVTVDEGLDTASINQLGNQMRSVRLDDVTFTQVPIGQMDFWTPHGDVAVKWQEEAARELFGRIARDEPLTGGPGDAADQGAEAAPVVAPGDIEVEVYNGIGAPGLGAQVRADLAAAGFLTTAEARDWTSRDVPETLVRYAPGREDAARLVQDSLPGAGLQRDAALGDRIQVVIGFNHTRVTAPGTTASPASDTEGEGGRDTLNTSTAADNVCG</sequence>
<dbReference type="NCBIfam" id="TIGR00350">
    <property type="entry name" value="lytR_cpsA_psr"/>
    <property type="match status" value="1"/>
</dbReference>
<evidence type="ECO:0000259" key="5">
    <source>
        <dbReference type="Pfam" id="PF13399"/>
    </source>
</evidence>
<feature type="compositionally biased region" description="Polar residues" evidence="2">
    <location>
        <begin position="506"/>
        <end position="518"/>
    </location>
</feature>